<gene>
    <name evidence="1" type="ORF">BV22DRAFT_1037086</name>
</gene>
<dbReference type="EMBL" id="MU266471">
    <property type="protein sequence ID" value="KAH7922824.1"/>
    <property type="molecule type" value="Genomic_DNA"/>
</dbReference>
<evidence type="ECO:0000313" key="1">
    <source>
        <dbReference type="EMBL" id="KAH7922824.1"/>
    </source>
</evidence>
<organism evidence="1 2">
    <name type="scientific">Leucogyrophana mollusca</name>
    <dbReference type="NCBI Taxonomy" id="85980"/>
    <lineage>
        <taxon>Eukaryota</taxon>
        <taxon>Fungi</taxon>
        <taxon>Dikarya</taxon>
        <taxon>Basidiomycota</taxon>
        <taxon>Agaricomycotina</taxon>
        <taxon>Agaricomycetes</taxon>
        <taxon>Agaricomycetidae</taxon>
        <taxon>Boletales</taxon>
        <taxon>Boletales incertae sedis</taxon>
        <taxon>Leucogyrophana</taxon>
    </lineage>
</organism>
<keyword evidence="2" id="KW-1185">Reference proteome</keyword>
<comment type="caution">
    <text evidence="1">The sequence shown here is derived from an EMBL/GenBank/DDBJ whole genome shotgun (WGS) entry which is preliminary data.</text>
</comment>
<proteinExistence type="predicted"/>
<protein>
    <submittedName>
        <fullName evidence="1">Uncharacterized protein</fullName>
    </submittedName>
</protein>
<dbReference type="Proteomes" id="UP000790709">
    <property type="component" value="Unassembled WGS sequence"/>
</dbReference>
<reference evidence="1" key="1">
    <citation type="journal article" date="2021" name="New Phytol.">
        <title>Evolutionary innovations through gain and loss of genes in the ectomycorrhizal Boletales.</title>
        <authorList>
            <person name="Wu G."/>
            <person name="Miyauchi S."/>
            <person name="Morin E."/>
            <person name="Kuo A."/>
            <person name="Drula E."/>
            <person name="Varga T."/>
            <person name="Kohler A."/>
            <person name="Feng B."/>
            <person name="Cao Y."/>
            <person name="Lipzen A."/>
            <person name="Daum C."/>
            <person name="Hundley H."/>
            <person name="Pangilinan J."/>
            <person name="Johnson J."/>
            <person name="Barry K."/>
            <person name="LaButti K."/>
            <person name="Ng V."/>
            <person name="Ahrendt S."/>
            <person name="Min B."/>
            <person name="Choi I.G."/>
            <person name="Park H."/>
            <person name="Plett J.M."/>
            <person name="Magnuson J."/>
            <person name="Spatafora J.W."/>
            <person name="Nagy L.G."/>
            <person name="Henrissat B."/>
            <person name="Grigoriev I.V."/>
            <person name="Yang Z.L."/>
            <person name="Xu J."/>
            <person name="Martin F.M."/>
        </authorList>
    </citation>
    <scope>NUCLEOTIDE SEQUENCE</scope>
    <source>
        <strain evidence="1">KUC20120723A-06</strain>
    </source>
</reference>
<evidence type="ECO:0000313" key="2">
    <source>
        <dbReference type="Proteomes" id="UP000790709"/>
    </source>
</evidence>
<accession>A0ACB8BBG4</accession>
<name>A0ACB8BBG4_9AGAM</name>
<sequence>MSMDNLLNPMPTSEEEASPPKPPTPPPAAAPPSPDAPTGATATALIDVANQKLDKIRMPMTPKIIDDWSFGKRVAQRGTSDEEPDPTRSHAEGSSPHPFSFSSGRSGQGEAGAGGVVNGPEGGIESCVDYRGTFGDASIRVPARAGSNMATPSVGGRQFSAADLVYSID</sequence>